<evidence type="ECO:0000256" key="3">
    <source>
        <dbReference type="ARBA" id="ARBA00023172"/>
    </source>
</evidence>
<dbReference type="PROSITE" id="PS51898">
    <property type="entry name" value="TYR_RECOMBINASE"/>
    <property type="match status" value="1"/>
</dbReference>
<dbReference type="GO" id="GO:0006310">
    <property type="term" value="P:DNA recombination"/>
    <property type="evidence" value="ECO:0007669"/>
    <property type="project" value="UniProtKB-KW"/>
</dbReference>
<evidence type="ECO:0000313" key="7">
    <source>
        <dbReference type="EMBL" id="PWJ71637.1"/>
    </source>
</evidence>
<evidence type="ECO:0000313" key="8">
    <source>
        <dbReference type="Proteomes" id="UP000245412"/>
    </source>
</evidence>
<reference evidence="7 8" key="1">
    <citation type="submission" date="2018-05" db="EMBL/GenBank/DDBJ databases">
        <authorList>
            <person name="Goeker M."/>
            <person name="Huntemann M."/>
            <person name="Clum A."/>
            <person name="Pillay M."/>
            <person name="Palaniappan K."/>
            <person name="Varghese N."/>
            <person name="Mikhailova N."/>
            <person name="Stamatis D."/>
            <person name="Reddy T."/>
            <person name="Daum C."/>
            <person name="Shapiro N."/>
            <person name="Ivanova N."/>
            <person name="Kyrpides N."/>
            <person name="Woyke T."/>
        </authorList>
    </citation>
    <scope>NUCLEOTIDE SEQUENCE [LARGE SCALE GENOMIC DNA]</scope>
    <source>
        <strain evidence="7 8">DSM 26524</strain>
    </source>
</reference>
<dbReference type="Proteomes" id="UP000245412">
    <property type="component" value="Unassembled WGS sequence"/>
</dbReference>
<evidence type="ECO:0000259" key="6">
    <source>
        <dbReference type="PROSITE" id="PS51900"/>
    </source>
</evidence>
<dbReference type="RefSeq" id="WP_187374322.1">
    <property type="nucleotide sequence ID" value="NZ_CABJAT010000006.1"/>
</dbReference>
<dbReference type="EMBL" id="QGGY01000031">
    <property type="protein sequence ID" value="PWJ71637.1"/>
    <property type="molecule type" value="Genomic_DNA"/>
</dbReference>
<dbReference type="InterPro" id="IPR011010">
    <property type="entry name" value="DNA_brk_join_enz"/>
</dbReference>
<keyword evidence="3" id="KW-0233">DNA recombination</keyword>
<comment type="caution">
    <text evidence="7">The sequence shown here is derived from an EMBL/GenBank/DDBJ whole genome shotgun (WGS) entry which is preliminary data.</text>
</comment>
<comment type="similarity">
    <text evidence="1">Belongs to the 'phage' integrase family.</text>
</comment>
<organism evidence="7 8">
    <name type="scientific">Murimonas intestini</name>
    <dbReference type="NCBI Taxonomy" id="1337051"/>
    <lineage>
        <taxon>Bacteria</taxon>
        <taxon>Bacillati</taxon>
        <taxon>Bacillota</taxon>
        <taxon>Clostridia</taxon>
        <taxon>Lachnospirales</taxon>
        <taxon>Lachnospiraceae</taxon>
        <taxon>Murimonas</taxon>
    </lineage>
</organism>
<dbReference type="PANTHER" id="PTHR30349">
    <property type="entry name" value="PHAGE INTEGRASE-RELATED"/>
    <property type="match status" value="1"/>
</dbReference>
<feature type="domain" description="Core-binding (CB)" evidence="6">
    <location>
        <begin position="3"/>
        <end position="81"/>
    </location>
</feature>
<dbReference type="Pfam" id="PF00589">
    <property type="entry name" value="Phage_integrase"/>
    <property type="match status" value="1"/>
</dbReference>
<dbReference type="SUPFAM" id="SSF56349">
    <property type="entry name" value="DNA breaking-rejoining enzymes"/>
    <property type="match status" value="1"/>
</dbReference>
<evidence type="ECO:0000256" key="4">
    <source>
        <dbReference type="PROSITE-ProRule" id="PRU01248"/>
    </source>
</evidence>
<dbReference type="InterPro" id="IPR044068">
    <property type="entry name" value="CB"/>
</dbReference>
<dbReference type="InterPro" id="IPR050090">
    <property type="entry name" value="Tyrosine_recombinase_XerCD"/>
</dbReference>
<dbReference type="PANTHER" id="PTHR30349:SF41">
    <property type="entry name" value="INTEGRASE_RECOMBINASE PROTEIN MJ0367-RELATED"/>
    <property type="match status" value="1"/>
</dbReference>
<dbReference type="GO" id="GO:0003677">
    <property type="term" value="F:DNA binding"/>
    <property type="evidence" value="ECO:0007669"/>
    <property type="project" value="UniProtKB-UniRule"/>
</dbReference>
<feature type="domain" description="Tyr recombinase" evidence="5">
    <location>
        <begin position="102"/>
        <end position="302"/>
    </location>
</feature>
<dbReference type="Gene3D" id="1.10.443.10">
    <property type="entry name" value="Intergrase catalytic core"/>
    <property type="match status" value="1"/>
</dbReference>
<sequence>MNKTLSDLITEFLEYKKQNGYVYTTAEYHLNKYIDFASSHVPLESIPSRKTVNAFLNRYSGTPGNLYNAAAALREFSRYLIGLGYASAYVIPAGKISLPIPVRPYLFTEDEITKFFTACDSIPYDCHVPKRHLVLPAMYKLLYCCGLRCKEIRTLRRELVHPETNYIDIVQSKGPKNRRLFISHELSEYLSVYDTKMDHIFPDRIFFFPSREDAPYGASAFQKNFLKIWYTAFPEKLGNGVSIRAYDFRHHFAYANMNRWLKEGKDVNVMLPYLMRYMGHQDIEHTLYYFHLVPDIYHTIVEKASLFEDLLPEVSEHA</sequence>
<evidence type="ECO:0000259" key="5">
    <source>
        <dbReference type="PROSITE" id="PS51898"/>
    </source>
</evidence>
<evidence type="ECO:0000256" key="2">
    <source>
        <dbReference type="ARBA" id="ARBA00023125"/>
    </source>
</evidence>
<dbReference type="PROSITE" id="PS51900">
    <property type="entry name" value="CB"/>
    <property type="match status" value="1"/>
</dbReference>
<keyword evidence="2 4" id="KW-0238">DNA-binding</keyword>
<name>A0AB73SXA3_9FIRM</name>
<protein>
    <submittedName>
        <fullName evidence="7">Site-specific recombinase XerD</fullName>
    </submittedName>
</protein>
<dbReference type="InterPro" id="IPR013762">
    <property type="entry name" value="Integrase-like_cat_sf"/>
</dbReference>
<evidence type="ECO:0000256" key="1">
    <source>
        <dbReference type="ARBA" id="ARBA00008857"/>
    </source>
</evidence>
<dbReference type="GO" id="GO:0015074">
    <property type="term" value="P:DNA integration"/>
    <property type="evidence" value="ECO:0007669"/>
    <property type="project" value="InterPro"/>
</dbReference>
<keyword evidence="8" id="KW-1185">Reference proteome</keyword>
<accession>A0AB73SXA3</accession>
<proteinExistence type="inferred from homology"/>
<gene>
    <name evidence="7" type="ORF">C7383_1313</name>
</gene>
<dbReference type="AlphaFoldDB" id="A0AB73SXA3"/>
<dbReference type="InterPro" id="IPR002104">
    <property type="entry name" value="Integrase_catalytic"/>
</dbReference>